<dbReference type="RefSeq" id="WP_120979717.1">
    <property type="nucleotide sequence ID" value="NZ_RBZM01000013.1"/>
</dbReference>
<dbReference type="Proteomes" id="UP000282076">
    <property type="component" value="Unassembled WGS sequence"/>
</dbReference>
<sequence length="358" mass="39952">MIKRLLVLSFVFCGLTLGLWPSTSSAHGEASLAYSTISYEDSVIKYVLQIDLYDLQRVADIEDADIDEQAPEAERFNKKSFVSVEQNLLSNIHLFADGLPLKGKLTRLSQVKVEGETQPFAEAILEYPVYNKPQDFYLGYDLVFDYDGWHINYVNVAIGELMKEAVFVADLHELQVGQMTLHYTLMHFFLLGLIHSFTGFESILVIVSFIIGCRSVKQFVAVLSVFLGFHALTFILASSQQLTLPNNFVNSIVASSIIMTSLYTLFSKQKKFYLWLAGGSGLFAGFGFAKNLAGMKMDSGHPLYSVVSFNAGIDTALIGIAAVLYLVHYLVKANISVPWILKLLTVFGIVWFIIKALF</sequence>
<keyword evidence="1" id="KW-1133">Transmembrane helix</keyword>
<feature type="transmembrane region" description="Helical" evidence="1">
    <location>
        <begin position="309"/>
        <end position="327"/>
    </location>
</feature>
<feature type="transmembrane region" description="Helical" evidence="1">
    <location>
        <begin position="219"/>
        <end position="236"/>
    </location>
</feature>
<evidence type="ECO:0000313" key="4">
    <source>
        <dbReference type="Proteomes" id="UP000282076"/>
    </source>
</evidence>
<organism evidence="3 4">
    <name type="scientific">Cohnella endophytica</name>
    <dbReference type="NCBI Taxonomy" id="2419778"/>
    <lineage>
        <taxon>Bacteria</taxon>
        <taxon>Bacillati</taxon>
        <taxon>Bacillota</taxon>
        <taxon>Bacilli</taxon>
        <taxon>Bacillales</taxon>
        <taxon>Paenibacillaceae</taxon>
        <taxon>Cohnella</taxon>
    </lineage>
</organism>
<dbReference type="EMBL" id="RBZM01000013">
    <property type="protein sequence ID" value="RKP46289.1"/>
    <property type="molecule type" value="Genomic_DNA"/>
</dbReference>
<dbReference type="Pfam" id="PF13795">
    <property type="entry name" value="HupE_UreJ_2"/>
    <property type="match status" value="1"/>
</dbReference>
<protein>
    <submittedName>
        <fullName evidence="3">HupE/UreJ family protein</fullName>
    </submittedName>
</protein>
<feature type="chain" id="PRO_5019853817" evidence="2">
    <location>
        <begin position="27"/>
        <end position="358"/>
    </location>
</feature>
<keyword evidence="2" id="KW-0732">Signal</keyword>
<evidence type="ECO:0000256" key="1">
    <source>
        <dbReference type="SAM" id="Phobius"/>
    </source>
</evidence>
<gene>
    <name evidence="3" type="ORF">D7Z26_24750</name>
</gene>
<comment type="caution">
    <text evidence="3">The sequence shown here is derived from an EMBL/GenBank/DDBJ whole genome shotgun (WGS) entry which is preliminary data.</text>
</comment>
<feature type="transmembrane region" description="Helical" evidence="1">
    <location>
        <begin position="339"/>
        <end position="357"/>
    </location>
</feature>
<feature type="transmembrane region" description="Helical" evidence="1">
    <location>
        <begin position="188"/>
        <end position="212"/>
    </location>
</feature>
<feature type="signal peptide" evidence="2">
    <location>
        <begin position="1"/>
        <end position="26"/>
    </location>
</feature>
<dbReference type="OrthoDB" id="9808870at2"/>
<keyword evidence="4" id="KW-1185">Reference proteome</keyword>
<keyword evidence="1" id="KW-0472">Membrane</keyword>
<feature type="transmembrane region" description="Helical" evidence="1">
    <location>
        <begin position="248"/>
        <end position="265"/>
    </location>
</feature>
<evidence type="ECO:0000256" key="2">
    <source>
        <dbReference type="SAM" id="SignalP"/>
    </source>
</evidence>
<dbReference type="InterPro" id="IPR032809">
    <property type="entry name" value="Put_HupE_UreJ"/>
</dbReference>
<keyword evidence="1" id="KW-0812">Transmembrane</keyword>
<feature type="transmembrane region" description="Helical" evidence="1">
    <location>
        <begin position="272"/>
        <end position="289"/>
    </location>
</feature>
<dbReference type="AlphaFoldDB" id="A0A494XDQ3"/>
<proteinExistence type="predicted"/>
<name>A0A494XDQ3_9BACL</name>
<evidence type="ECO:0000313" key="3">
    <source>
        <dbReference type="EMBL" id="RKP46289.1"/>
    </source>
</evidence>
<accession>A0A494XDQ3</accession>
<reference evidence="3 4" key="1">
    <citation type="submission" date="2018-10" db="EMBL/GenBank/DDBJ databases">
        <title>Cohnella sp. M2MS4P-1, whole genome shotgun sequence.</title>
        <authorList>
            <person name="Tuo L."/>
        </authorList>
    </citation>
    <scope>NUCLEOTIDE SEQUENCE [LARGE SCALE GENOMIC DNA]</scope>
    <source>
        <strain evidence="3 4">M2MS4P-1</strain>
    </source>
</reference>